<reference evidence="2" key="2">
    <citation type="submission" date="2013-05" db="EMBL/GenBank/DDBJ databases">
        <authorList>
            <person name="Carter J.-M."/>
            <person name="Baker S.C."/>
            <person name="Pink R."/>
            <person name="Carter D.R.F."/>
            <person name="Collins A."/>
            <person name="Tomlin J."/>
            <person name="Gibbs M."/>
            <person name="Breuker C.J."/>
        </authorList>
    </citation>
    <scope>NUCLEOTIDE SEQUENCE</scope>
    <source>
        <tissue evidence="2">Ovary</tissue>
    </source>
</reference>
<dbReference type="AlphaFoldDB" id="S4PMW4"/>
<feature type="non-terminal residue" evidence="2">
    <location>
        <position position="1"/>
    </location>
</feature>
<keyword evidence="1" id="KW-0732">Signal</keyword>
<protein>
    <submittedName>
        <fullName evidence="2">Uncharacterized protein</fullName>
    </submittedName>
</protein>
<evidence type="ECO:0000313" key="2">
    <source>
        <dbReference type="EMBL" id="JAA91328.1"/>
    </source>
</evidence>
<feature type="signal peptide" evidence="1">
    <location>
        <begin position="1"/>
        <end position="22"/>
    </location>
</feature>
<name>S4PMW4_9NEOP</name>
<dbReference type="EMBL" id="GAIX01001232">
    <property type="protein sequence ID" value="JAA91328.1"/>
    <property type="molecule type" value="Transcribed_RNA"/>
</dbReference>
<feature type="chain" id="PRO_5004522156" evidence="1">
    <location>
        <begin position="23"/>
        <end position="73"/>
    </location>
</feature>
<proteinExistence type="predicted"/>
<sequence length="73" mass="8747">FFRYCVYSVIIVLLLKLTFKEANFDKAKLYTTQNCGRELFAVYLANFFDTTYGEFCHSEVRPYFSIVYYHIKS</sequence>
<reference evidence="2" key="1">
    <citation type="journal article" date="2013" name="BMC Genomics">
        <title>Unscrambling butterfly oogenesis.</title>
        <authorList>
            <person name="Carter J.M."/>
            <person name="Baker S.C."/>
            <person name="Pink R."/>
            <person name="Carter D.R."/>
            <person name="Collins A."/>
            <person name="Tomlin J."/>
            <person name="Gibbs M."/>
            <person name="Breuker C.J."/>
        </authorList>
    </citation>
    <scope>NUCLEOTIDE SEQUENCE</scope>
    <source>
        <tissue evidence="2">Ovary</tissue>
    </source>
</reference>
<evidence type="ECO:0000256" key="1">
    <source>
        <dbReference type="SAM" id="SignalP"/>
    </source>
</evidence>
<accession>S4PMW4</accession>
<organism evidence="2">
    <name type="scientific">Pararge aegeria</name>
    <name type="common">speckled wood butterfly</name>
    <dbReference type="NCBI Taxonomy" id="116150"/>
    <lineage>
        <taxon>Eukaryota</taxon>
        <taxon>Metazoa</taxon>
        <taxon>Ecdysozoa</taxon>
        <taxon>Arthropoda</taxon>
        <taxon>Hexapoda</taxon>
        <taxon>Insecta</taxon>
        <taxon>Pterygota</taxon>
        <taxon>Neoptera</taxon>
        <taxon>Endopterygota</taxon>
        <taxon>Lepidoptera</taxon>
        <taxon>Glossata</taxon>
        <taxon>Ditrysia</taxon>
        <taxon>Papilionoidea</taxon>
        <taxon>Nymphalidae</taxon>
        <taxon>Satyrinae</taxon>
        <taxon>Satyrini</taxon>
        <taxon>Parargina</taxon>
        <taxon>Pararge</taxon>
    </lineage>
</organism>